<dbReference type="InterPro" id="IPR008922">
    <property type="entry name" value="Di-copper_centre_dom_sf"/>
</dbReference>
<evidence type="ECO:0000313" key="1">
    <source>
        <dbReference type="EMBL" id="CAJ0581679.1"/>
    </source>
</evidence>
<comment type="caution">
    <text evidence="1">The sequence shown here is derived from an EMBL/GenBank/DDBJ whole genome shotgun (WGS) entry which is preliminary data.</text>
</comment>
<evidence type="ECO:0000313" key="2">
    <source>
        <dbReference type="Proteomes" id="UP001177023"/>
    </source>
</evidence>
<organism evidence="1 2">
    <name type="scientific">Mesorhabditis spiculigera</name>
    <dbReference type="NCBI Taxonomy" id="96644"/>
    <lineage>
        <taxon>Eukaryota</taxon>
        <taxon>Metazoa</taxon>
        <taxon>Ecdysozoa</taxon>
        <taxon>Nematoda</taxon>
        <taxon>Chromadorea</taxon>
        <taxon>Rhabditida</taxon>
        <taxon>Rhabditina</taxon>
        <taxon>Rhabditomorpha</taxon>
        <taxon>Rhabditoidea</taxon>
        <taxon>Rhabditidae</taxon>
        <taxon>Mesorhabditinae</taxon>
        <taxon>Mesorhabditis</taxon>
    </lineage>
</organism>
<dbReference type="EMBL" id="CATQJA010002663">
    <property type="protein sequence ID" value="CAJ0581679.1"/>
    <property type="molecule type" value="Genomic_DNA"/>
</dbReference>
<dbReference type="Gene3D" id="1.10.1280.10">
    <property type="entry name" value="Di-copper center containing domain from catechol oxidase"/>
    <property type="match status" value="1"/>
</dbReference>
<reference evidence="1" key="1">
    <citation type="submission" date="2023-06" db="EMBL/GenBank/DDBJ databases">
        <authorList>
            <person name="Delattre M."/>
        </authorList>
    </citation>
    <scope>NUCLEOTIDE SEQUENCE</scope>
    <source>
        <strain evidence="1">AF72</strain>
    </source>
</reference>
<keyword evidence="2" id="KW-1185">Reference proteome</keyword>
<name>A0AA36D8D4_9BILA</name>
<proteinExistence type="predicted"/>
<sequence>MTSKSDEIHDSIIFSDEFFGTNQGTVTTGYFANWIGLGNSPTRRQFQQASRTPFTEQDIQSILSSPAAARLLAFSAQRNTCPNNGALLNNLELYHGMPHVFIGGDMFNPRGH</sequence>
<feature type="non-terminal residue" evidence="1">
    <location>
        <position position="112"/>
    </location>
</feature>
<accession>A0AA36D8D4</accession>
<dbReference type="SUPFAM" id="SSF48056">
    <property type="entry name" value="Di-copper centre-containing domain"/>
    <property type="match status" value="1"/>
</dbReference>
<dbReference type="Proteomes" id="UP001177023">
    <property type="component" value="Unassembled WGS sequence"/>
</dbReference>
<gene>
    <name evidence="1" type="ORF">MSPICULIGERA_LOCUS19834</name>
</gene>
<protein>
    <submittedName>
        <fullName evidence="1">Uncharacterized protein</fullName>
    </submittedName>
</protein>
<dbReference type="AlphaFoldDB" id="A0AA36D8D4"/>